<keyword evidence="2" id="KW-0732">Signal</keyword>
<name>A0A0B7A201_9EUPU</name>
<dbReference type="EMBL" id="HACG01027281">
    <property type="protein sequence ID" value="CEK74146.1"/>
    <property type="molecule type" value="Transcribed_RNA"/>
</dbReference>
<gene>
    <name evidence="4" type="primary">ORF89849</name>
    <name evidence="3" type="synonym">ORF89847</name>
</gene>
<dbReference type="EMBL" id="HACG01027280">
    <property type="protein sequence ID" value="CEK74145.1"/>
    <property type="molecule type" value="Transcribed_RNA"/>
</dbReference>
<proteinExistence type="predicted"/>
<evidence type="ECO:0000256" key="2">
    <source>
        <dbReference type="SAM" id="SignalP"/>
    </source>
</evidence>
<organism evidence="4">
    <name type="scientific">Arion vulgaris</name>
    <dbReference type="NCBI Taxonomy" id="1028688"/>
    <lineage>
        <taxon>Eukaryota</taxon>
        <taxon>Metazoa</taxon>
        <taxon>Spiralia</taxon>
        <taxon>Lophotrochozoa</taxon>
        <taxon>Mollusca</taxon>
        <taxon>Gastropoda</taxon>
        <taxon>Heterobranchia</taxon>
        <taxon>Euthyneura</taxon>
        <taxon>Panpulmonata</taxon>
        <taxon>Eupulmonata</taxon>
        <taxon>Stylommatophora</taxon>
        <taxon>Helicina</taxon>
        <taxon>Arionoidea</taxon>
        <taxon>Arionidae</taxon>
        <taxon>Arion</taxon>
    </lineage>
</organism>
<feature type="region of interest" description="Disordered" evidence="1">
    <location>
        <begin position="38"/>
        <end position="63"/>
    </location>
</feature>
<reference evidence="4" key="1">
    <citation type="submission" date="2014-12" db="EMBL/GenBank/DDBJ databases">
        <title>Insight into the proteome of Arion vulgaris.</title>
        <authorList>
            <person name="Aradska J."/>
            <person name="Bulat T."/>
            <person name="Smidak R."/>
            <person name="Sarate P."/>
            <person name="Gangsoo J."/>
            <person name="Sialana F."/>
            <person name="Bilban M."/>
            <person name="Lubec G."/>
        </authorList>
    </citation>
    <scope>NUCLEOTIDE SEQUENCE</scope>
    <source>
        <tissue evidence="4">Skin</tissue>
    </source>
</reference>
<evidence type="ECO:0000256" key="1">
    <source>
        <dbReference type="SAM" id="MobiDB-lite"/>
    </source>
</evidence>
<feature type="chain" id="PRO_5007391209" evidence="2">
    <location>
        <begin position="31"/>
        <end position="173"/>
    </location>
</feature>
<evidence type="ECO:0000313" key="4">
    <source>
        <dbReference type="EMBL" id="CEK74146.1"/>
    </source>
</evidence>
<dbReference type="AlphaFoldDB" id="A0A0B7A201"/>
<accession>A0A0B7A201</accession>
<feature type="signal peptide" evidence="2">
    <location>
        <begin position="1"/>
        <end position="30"/>
    </location>
</feature>
<dbReference type="PROSITE" id="PS51257">
    <property type="entry name" value="PROKAR_LIPOPROTEIN"/>
    <property type="match status" value="1"/>
</dbReference>
<sequence length="173" mass="19578">MTKYATPVQTRRFLIMIVSLLSCINNLAQGQPPNDIYNELSLPNPSKDQLPSSNSDSLHLSSDEAGNPRLQDLLLLKQSLSEVLSKVPELDDKDYENEDHPEETKQTKRVFCNGFTGCGGRFRGRRRQQQPVEEIGKRRLPNFGKRPFCNSYGCFNSGKKGLISFPSKIKHHT</sequence>
<feature type="compositionally biased region" description="Polar residues" evidence="1">
    <location>
        <begin position="41"/>
        <end position="51"/>
    </location>
</feature>
<evidence type="ECO:0000313" key="3">
    <source>
        <dbReference type="EMBL" id="CEK74145.1"/>
    </source>
</evidence>
<protein>
    <submittedName>
        <fullName evidence="4">Uncharacterized protein</fullName>
    </submittedName>
</protein>